<dbReference type="PANTHER" id="PTHR38813">
    <property type="match status" value="1"/>
</dbReference>
<sequence length="97" mass="11157">MAKFKVALKKSALKQLRLLPKSTQELITSSISTHLVTAPYKADGKHIKKLIDGYRLRVGNYRIFYFLSDNEKNKPSYYLDGEDVIITSIVRRTSTTY</sequence>
<accession>A0A1F5FZR8</accession>
<dbReference type="InterPro" id="IPR007712">
    <property type="entry name" value="RelE/ParE_toxin"/>
</dbReference>
<dbReference type="SUPFAM" id="SSF143011">
    <property type="entry name" value="RelE-like"/>
    <property type="match status" value="1"/>
</dbReference>
<name>A0A1F5FZR8_9BACT</name>
<evidence type="ECO:0000256" key="1">
    <source>
        <dbReference type="ARBA" id="ARBA00022649"/>
    </source>
</evidence>
<dbReference type="Proteomes" id="UP000177069">
    <property type="component" value="Unassembled WGS sequence"/>
</dbReference>
<dbReference type="Pfam" id="PF05016">
    <property type="entry name" value="ParE_toxin"/>
    <property type="match status" value="1"/>
</dbReference>
<evidence type="ECO:0000313" key="3">
    <source>
        <dbReference type="Proteomes" id="UP000177069"/>
    </source>
</evidence>
<comment type="caution">
    <text evidence="2">The sequence shown here is derived from an EMBL/GenBank/DDBJ whole genome shotgun (WGS) entry which is preliminary data.</text>
</comment>
<dbReference type="InterPro" id="IPR052747">
    <property type="entry name" value="TA_system_RelE_toxin"/>
</dbReference>
<gene>
    <name evidence="2" type="ORF">A2696_02275</name>
</gene>
<dbReference type="EMBL" id="MFBA01000038">
    <property type="protein sequence ID" value="OGD85085.1"/>
    <property type="molecule type" value="Genomic_DNA"/>
</dbReference>
<dbReference type="Gene3D" id="3.30.2310.20">
    <property type="entry name" value="RelE-like"/>
    <property type="match status" value="1"/>
</dbReference>
<organism evidence="2 3">
    <name type="scientific">Candidatus Curtissbacteria bacterium RIFCSPHIGHO2_01_FULL_41_13</name>
    <dbReference type="NCBI Taxonomy" id="1797745"/>
    <lineage>
        <taxon>Bacteria</taxon>
        <taxon>Candidatus Curtissiibacteriota</taxon>
    </lineage>
</organism>
<protein>
    <submittedName>
        <fullName evidence="2">Uncharacterized protein</fullName>
    </submittedName>
</protein>
<evidence type="ECO:0000313" key="2">
    <source>
        <dbReference type="EMBL" id="OGD85085.1"/>
    </source>
</evidence>
<dbReference type="PANTHER" id="PTHR38813:SF1">
    <property type="entry name" value="TOXIN RELE1-RELATED"/>
    <property type="match status" value="1"/>
</dbReference>
<proteinExistence type="predicted"/>
<dbReference type="AlphaFoldDB" id="A0A1F5FZR8"/>
<keyword evidence="1" id="KW-1277">Toxin-antitoxin system</keyword>
<reference evidence="2 3" key="1">
    <citation type="journal article" date="2016" name="Nat. Commun.">
        <title>Thousands of microbial genomes shed light on interconnected biogeochemical processes in an aquifer system.</title>
        <authorList>
            <person name="Anantharaman K."/>
            <person name="Brown C.T."/>
            <person name="Hug L.A."/>
            <person name="Sharon I."/>
            <person name="Castelle C.J."/>
            <person name="Probst A.J."/>
            <person name="Thomas B.C."/>
            <person name="Singh A."/>
            <person name="Wilkins M.J."/>
            <person name="Karaoz U."/>
            <person name="Brodie E.L."/>
            <person name="Williams K.H."/>
            <person name="Hubbard S.S."/>
            <person name="Banfield J.F."/>
        </authorList>
    </citation>
    <scope>NUCLEOTIDE SEQUENCE [LARGE SCALE GENOMIC DNA]</scope>
</reference>
<dbReference type="InterPro" id="IPR035093">
    <property type="entry name" value="RelE/ParE_toxin_dom_sf"/>
</dbReference>